<dbReference type="PANTHER" id="PTHR11985">
    <property type="entry name" value="GLYCEROL-3-PHOSPHATE DEHYDROGENASE"/>
    <property type="match status" value="1"/>
</dbReference>
<dbReference type="STRING" id="1123291.SAMN04490355_10758"/>
<dbReference type="UniPathway" id="UPA00618">
    <property type="reaction ID" value="UER00673"/>
</dbReference>
<dbReference type="GO" id="GO:0005886">
    <property type="term" value="C:plasma membrane"/>
    <property type="evidence" value="ECO:0007669"/>
    <property type="project" value="InterPro"/>
</dbReference>
<keyword evidence="5" id="KW-0560">Oxidoreductase</keyword>
<dbReference type="SUPFAM" id="SSF54373">
    <property type="entry name" value="FAD-linked reductases, C-terminal domain"/>
    <property type="match status" value="1"/>
</dbReference>
<gene>
    <name evidence="7" type="ORF">SAMN04490355_10758</name>
</gene>
<keyword evidence="4" id="KW-0274">FAD</keyword>
<reference evidence="8" key="1">
    <citation type="submission" date="2016-10" db="EMBL/GenBank/DDBJ databases">
        <authorList>
            <person name="Varghese N."/>
            <person name="Submissions S."/>
        </authorList>
    </citation>
    <scope>NUCLEOTIDE SEQUENCE [LARGE SCALE GENOMIC DNA]</scope>
    <source>
        <strain evidence="8">DSM 13327</strain>
    </source>
</reference>
<comment type="cofactor">
    <cofactor evidence="1">
        <name>FAD</name>
        <dbReference type="ChEBI" id="CHEBI:57692"/>
    </cofactor>
</comment>
<feature type="domain" description="FAD dependent oxidoreductase" evidence="6">
    <location>
        <begin position="26"/>
        <end position="357"/>
    </location>
</feature>
<dbReference type="GO" id="GO:0050660">
    <property type="term" value="F:flavin adenine dinucleotide binding"/>
    <property type="evidence" value="ECO:0007669"/>
    <property type="project" value="InterPro"/>
</dbReference>
<dbReference type="PANTHER" id="PTHR11985:SF15">
    <property type="entry name" value="GLYCEROL-3-PHOSPHATE DEHYDROGENASE, MITOCHONDRIAL"/>
    <property type="match status" value="1"/>
</dbReference>
<evidence type="ECO:0000256" key="2">
    <source>
        <dbReference type="ARBA" id="ARBA00007330"/>
    </source>
</evidence>
<dbReference type="NCBIfam" id="NF008313">
    <property type="entry name" value="PRK11101.1"/>
    <property type="match status" value="1"/>
</dbReference>
<evidence type="ECO:0000313" key="7">
    <source>
        <dbReference type="EMBL" id="SFM32161.1"/>
    </source>
</evidence>
<dbReference type="InterPro" id="IPR006076">
    <property type="entry name" value="FAD-dep_OxRdtase"/>
</dbReference>
<dbReference type="PROSITE" id="PS00978">
    <property type="entry name" value="FAD_G3PDH_2"/>
    <property type="match status" value="1"/>
</dbReference>
<evidence type="ECO:0000256" key="4">
    <source>
        <dbReference type="ARBA" id="ARBA00022827"/>
    </source>
</evidence>
<dbReference type="GO" id="GO:0009331">
    <property type="term" value="C:glycerol-3-phosphate dehydrogenase (FAD) complex"/>
    <property type="evidence" value="ECO:0007669"/>
    <property type="project" value="InterPro"/>
</dbReference>
<keyword evidence="8" id="KW-1185">Reference proteome</keyword>
<dbReference type="SUPFAM" id="SSF51905">
    <property type="entry name" value="FAD/NAD(P)-binding domain"/>
    <property type="match status" value="1"/>
</dbReference>
<evidence type="ECO:0000256" key="5">
    <source>
        <dbReference type="ARBA" id="ARBA00023002"/>
    </source>
</evidence>
<dbReference type="Gene3D" id="3.50.50.60">
    <property type="entry name" value="FAD/NAD(P)-binding domain"/>
    <property type="match status" value="3"/>
</dbReference>
<dbReference type="AlphaFoldDB" id="A0A1I4PWG3"/>
<dbReference type="PRINTS" id="PR01001">
    <property type="entry name" value="FADG3PDH"/>
</dbReference>
<protein>
    <submittedName>
        <fullName evidence="7">Glycerol 3-phosphate dehydrogenase (Quinone) subunit A</fullName>
    </submittedName>
</protein>
<accession>A0A1I4PWG3</accession>
<dbReference type="InterPro" id="IPR000447">
    <property type="entry name" value="G3P_DH_FAD-dep"/>
</dbReference>
<dbReference type="InterPro" id="IPR036188">
    <property type="entry name" value="FAD/NAD-bd_sf"/>
</dbReference>
<dbReference type="EMBL" id="FOTS01000075">
    <property type="protein sequence ID" value="SFM32161.1"/>
    <property type="molecule type" value="Genomic_DNA"/>
</dbReference>
<evidence type="ECO:0000313" key="8">
    <source>
        <dbReference type="Proteomes" id="UP000199520"/>
    </source>
</evidence>
<dbReference type="Pfam" id="PF01266">
    <property type="entry name" value="DAO"/>
    <property type="match status" value="1"/>
</dbReference>
<dbReference type="GO" id="GO:0010181">
    <property type="term" value="F:FMN binding"/>
    <property type="evidence" value="ECO:0007669"/>
    <property type="project" value="InterPro"/>
</dbReference>
<dbReference type="GO" id="GO:0019563">
    <property type="term" value="P:glycerol catabolic process"/>
    <property type="evidence" value="ECO:0007669"/>
    <property type="project" value="UniProtKB-UniPathway"/>
</dbReference>
<keyword evidence="3" id="KW-0285">Flavoprotein</keyword>
<dbReference type="NCBIfam" id="TIGR03377">
    <property type="entry name" value="glycerol3P_GlpA"/>
    <property type="match status" value="1"/>
</dbReference>
<dbReference type="CDD" id="cd19946">
    <property type="entry name" value="GlpA-like_Fer2_BFD-like"/>
    <property type="match status" value="1"/>
</dbReference>
<proteinExistence type="inferred from homology"/>
<comment type="similarity">
    <text evidence="2">Belongs to the FAD-dependent glycerol-3-phosphate dehydrogenase family.</text>
</comment>
<dbReference type="Gene3D" id="1.10.10.1100">
    <property type="entry name" value="BFD-like [2Fe-2S]-binding domain"/>
    <property type="match status" value="1"/>
</dbReference>
<dbReference type="Proteomes" id="UP000199520">
    <property type="component" value="Unassembled WGS sequence"/>
</dbReference>
<dbReference type="GO" id="GO:0006072">
    <property type="term" value="P:glycerol-3-phosphate metabolic process"/>
    <property type="evidence" value="ECO:0007669"/>
    <property type="project" value="InterPro"/>
</dbReference>
<name>A0A1I4PWG3_9FIRM</name>
<sequence length="558" mass="60695">MTGPGLCPVSFISFLKRGIEMQKTTVVVIGGGATGVGILRDLCMRGVDAILLEQQDLAYGTSSRYHGLLHSGGRYAVKDAEAGKECIEENTILRRIGRHCVEQTEGFFARTHLDDEAFEGKWVEACAKVGIPTIPISVEEALRLEPNLSPKIKSVYRVPDAAIDGFRMVWQNVASARKYGGRVLTYTTVIGIEHSNNQVVGIKVRNTLTGEVSNIACDFIISAAGSWAGEIAALAGISVNVQPDRGTLIAFNHRITSRIVNRLRPASDGDIFVPHGSITILGTTSASVNKPDDTVPNAKEVVELLNIGEALFEDIRSYRMLRAFAGTRPLYSADPNATGRGASRGFVTLDHAHDGLKGFVSVVGGKFTTYRLMAEKVTDLVCGYLNVKTPCRTAEENLVEDTSPALMAKARLYFPAYGAELAASRLGSEGLEKVIARIQEKPEKRQLLCECENVTMAEVEEAAADSTSYMISDVRRKTRMGMGTCQGAFCTFRSVGAVDANGLSWGKDTNVLFKEFLQGRWKGIRPILWGNVMREMELTRGIYEGTLNINGAIDNEGI</sequence>
<dbReference type="InterPro" id="IPR017752">
    <property type="entry name" value="G3P_DH_GlpA_su"/>
</dbReference>
<evidence type="ECO:0000256" key="1">
    <source>
        <dbReference type="ARBA" id="ARBA00001974"/>
    </source>
</evidence>
<evidence type="ECO:0000259" key="6">
    <source>
        <dbReference type="Pfam" id="PF01266"/>
    </source>
</evidence>
<dbReference type="InterPro" id="IPR041854">
    <property type="entry name" value="BFD-like_2Fe2S-bd_dom_sf"/>
</dbReference>
<dbReference type="GO" id="GO:0004368">
    <property type="term" value="F:glycerol-3-phosphate dehydrogenase (quinone) activity"/>
    <property type="evidence" value="ECO:0007669"/>
    <property type="project" value="InterPro"/>
</dbReference>
<organism evidence="7 8">
    <name type="scientific">Pelosinus propionicus DSM 13327</name>
    <dbReference type="NCBI Taxonomy" id="1123291"/>
    <lineage>
        <taxon>Bacteria</taxon>
        <taxon>Bacillati</taxon>
        <taxon>Bacillota</taxon>
        <taxon>Negativicutes</taxon>
        <taxon>Selenomonadales</taxon>
        <taxon>Sporomusaceae</taxon>
        <taxon>Pelosinus</taxon>
    </lineage>
</organism>
<evidence type="ECO:0000256" key="3">
    <source>
        <dbReference type="ARBA" id="ARBA00022630"/>
    </source>
</evidence>